<dbReference type="SMART" id="SM00368">
    <property type="entry name" value="LRR_RI"/>
    <property type="match status" value="5"/>
</dbReference>
<organism evidence="5 6">
    <name type="scientific">Stylonychia lemnae</name>
    <name type="common">Ciliate</name>
    <dbReference type="NCBI Taxonomy" id="5949"/>
    <lineage>
        <taxon>Eukaryota</taxon>
        <taxon>Sar</taxon>
        <taxon>Alveolata</taxon>
        <taxon>Ciliophora</taxon>
        <taxon>Intramacronucleata</taxon>
        <taxon>Spirotrichea</taxon>
        <taxon>Stichotrichia</taxon>
        <taxon>Sporadotrichida</taxon>
        <taxon>Oxytrichidae</taxon>
        <taxon>Stylonychinae</taxon>
        <taxon>Stylonychia</taxon>
    </lineage>
</organism>
<feature type="compositionally biased region" description="Basic and acidic residues" evidence="4">
    <location>
        <begin position="368"/>
        <end position="377"/>
    </location>
</feature>
<keyword evidence="2" id="KW-0433">Leucine-rich repeat</keyword>
<accession>A0A078AGL5</accession>
<dbReference type="EMBL" id="CCKQ01008536">
    <property type="protein sequence ID" value="CDW79998.1"/>
    <property type="molecule type" value="Genomic_DNA"/>
</dbReference>
<reference evidence="5 6" key="1">
    <citation type="submission" date="2014-06" db="EMBL/GenBank/DDBJ databases">
        <authorList>
            <person name="Swart Estienne"/>
        </authorList>
    </citation>
    <scope>NUCLEOTIDE SEQUENCE [LARGE SCALE GENOMIC DNA]</scope>
    <source>
        <strain evidence="5 6">130c</strain>
    </source>
</reference>
<dbReference type="SUPFAM" id="SSF52047">
    <property type="entry name" value="RNI-like"/>
    <property type="match status" value="1"/>
</dbReference>
<dbReference type="GO" id="GO:0005829">
    <property type="term" value="C:cytosol"/>
    <property type="evidence" value="ECO:0007669"/>
    <property type="project" value="TreeGrafter"/>
</dbReference>
<dbReference type="GO" id="GO:0031267">
    <property type="term" value="F:small GTPase binding"/>
    <property type="evidence" value="ECO:0007669"/>
    <property type="project" value="TreeGrafter"/>
</dbReference>
<dbReference type="Proteomes" id="UP000039865">
    <property type="component" value="Unassembled WGS sequence"/>
</dbReference>
<dbReference type="GO" id="GO:0005634">
    <property type="term" value="C:nucleus"/>
    <property type="evidence" value="ECO:0007669"/>
    <property type="project" value="TreeGrafter"/>
</dbReference>
<evidence type="ECO:0000313" key="6">
    <source>
        <dbReference type="Proteomes" id="UP000039865"/>
    </source>
</evidence>
<feature type="region of interest" description="Disordered" evidence="4">
    <location>
        <begin position="342"/>
        <end position="377"/>
    </location>
</feature>
<sequence>MPSHVIHSSSLILVIVQSIRYDSREQLLAHIGNQLEELDFANLSEIKLSGNSYGRDACDYIASVLQRDTPNLTKVDFNDLFVGRKLDELPGSLEVLVRSLMNKKIEYLDLSNNAFGPAGIKSFDFLLREMSSLKVLKVTNCGLGPEGGEMIANALKENKDLRLVQFSAGRDRLENKGITALAGVFKEMKSLEVIEVPQNGIKKDGMLALLDALKENAQTLREVYLHDNWVKGQAADKLAELIYRTRGLEKLNISDSDMGTEAAYLVIRALHDSPSVKSSLIEFYCNFNEITSGSINKEVLEMLLKEFANLKHVEYRGNTLGKKVKHDFVGKYSEEGKKVVLFEEEEEEEDEEEEEYDDEEPEFQAEDITQKLESLKL</sequence>
<dbReference type="AlphaFoldDB" id="A0A078AGL5"/>
<keyword evidence="1" id="KW-0343">GTPase activation</keyword>
<dbReference type="InParanoid" id="A0A078AGL5"/>
<gene>
    <name evidence="5" type="primary">Contig628.g693</name>
    <name evidence="5" type="ORF">STYLEM_8990</name>
</gene>
<dbReference type="Pfam" id="PF13516">
    <property type="entry name" value="LRR_6"/>
    <property type="match status" value="2"/>
</dbReference>
<dbReference type="PANTHER" id="PTHR24113:SF12">
    <property type="entry name" value="RAN GTPASE-ACTIVATING PROTEIN 1"/>
    <property type="match status" value="1"/>
</dbReference>
<dbReference type="GO" id="GO:0005096">
    <property type="term" value="F:GTPase activator activity"/>
    <property type="evidence" value="ECO:0007669"/>
    <property type="project" value="UniProtKB-KW"/>
</dbReference>
<dbReference type="OrthoDB" id="184583at2759"/>
<keyword evidence="3" id="KW-0677">Repeat</keyword>
<evidence type="ECO:0000256" key="4">
    <source>
        <dbReference type="SAM" id="MobiDB-lite"/>
    </source>
</evidence>
<evidence type="ECO:0000313" key="5">
    <source>
        <dbReference type="EMBL" id="CDW79998.1"/>
    </source>
</evidence>
<dbReference type="InterPro" id="IPR001611">
    <property type="entry name" value="Leu-rich_rpt"/>
</dbReference>
<dbReference type="PANTHER" id="PTHR24113">
    <property type="entry name" value="RAN GTPASE-ACTIVATING PROTEIN 1"/>
    <property type="match status" value="1"/>
</dbReference>
<dbReference type="GO" id="GO:0048471">
    <property type="term" value="C:perinuclear region of cytoplasm"/>
    <property type="evidence" value="ECO:0007669"/>
    <property type="project" value="TreeGrafter"/>
</dbReference>
<dbReference type="InterPro" id="IPR032675">
    <property type="entry name" value="LRR_dom_sf"/>
</dbReference>
<dbReference type="Gene3D" id="3.80.10.10">
    <property type="entry name" value="Ribonuclease Inhibitor"/>
    <property type="match status" value="1"/>
</dbReference>
<name>A0A078AGL5_STYLE</name>
<protein>
    <submittedName>
        <fullName evidence="5">Ran gtpase-activating protein 1</fullName>
    </submittedName>
</protein>
<keyword evidence="6" id="KW-1185">Reference proteome</keyword>
<evidence type="ECO:0000256" key="1">
    <source>
        <dbReference type="ARBA" id="ARBA00022468"/>
    </source>
</evidence>
<evidence type="ECO:0000256" key="2">
    <source>
        <dbReference type="ARBA" id="ARBA00022614"/>
    </source>
</evidence>
<feature type="compositionally biased region" description="Acidic residues" evidence="4">
    <location>
        <begin position="342"/>
        <end position="365"/>
    </location>
</feature>
<evidence type="ECO:0000256" key="3">
    <source>
        <dbReference type="ARBA" id="ARBA00022737"/>
    </source>
</evidence>
<proteinExistence type="predicted"/>
<dbReference type="GO" id="GO:0006913">
    <property type="term" value="P:nucleocytoplasmic transport"/>
    <property type="evidence" value="ECO:0007669"/>
    <property type="project" value="TreeGrafter"/>
</dbReference>
<dbReference type="InterPro" id="IPR027038">
    <property type="entry name" value="RanGap"/>
</dbReference>
<dbReference type="OMA" id="CQIIVLK"/>